<organism evidence="4 5">
    <name type="scientific">Acropora cervicornis</name>
    <name type="common">Staghorn coral</name>
    <dbReference type="NCBI Taxonomy" id="6130"/>
    <lineage>
        <taxon>Eukaryota</taxon>
        <taxon>Metazoa</taxon>
        <taxon>Cnidaria</taxon>
        <taxon>Anthozoa</taxon>
        <taxon>Hexacorallia</taxon>
        <taxon>Scleractinia</taxon>
        <taxon>Astrocoeniina</taxon>
        <taxon>Acroporidae</taxon>
        <taxon>Acropora</taxon>
    </lineage>
</organism>
<keyword evidence="4" id="KW-0378">Hydrolase</keyword>
<keyword evidence="1" id="KW-1015">Disulfide bond</keyword>
<comment type="caution">
    <text evidence="4">The sequence shown here is derived from an EMBL/GenBank/DDBJ whole genome shotgun (WGS) entry which is preliminary data.</text>
</comment>
<accession>A0AAD9R5G9</accession>
<evidence type="ECO:0000259" key="3">
    <source>
        <dbReference type="Pfam" id="PF01562"/>
    </source>
</evidence>
<reference evidence="4" key="2">
    <citation type="journal article" date="2023" name="Science">
        <title>Genomic signatures of disease resistance in endangered staghorn corals.</title>
        <authorList>
            <person name="Vollmer S.V."/>
            <person name="Selwyn J.D."/>
            <person name="Despard B.A."/>
            <person name="Roesel C.L."/>
        </authorList>
    </citation>
    <scope>NUCLEOTIDE SEQUENCE</scope>
    <source>
        <strain evidence="4">K2</strain>
    </source>
</reference>
<keyword evidence="2" id="KW-0732">Signal</keyword>
<feature type="chain" id="PRO_5042075000" evidence="2">
    <location>
        <begin position="23"/>
        <end position="219"/>
    </location>
</feature>
<protein>
    <submittedName>
        <fullName evidence="4">A disintegrin and metalloproteinase with thrombospondin motifs 18</fullName>
    </submittedName>
</protein>
<reference evidence="4" key="1">
    <citation type="journal article" date="2023" name="G3 (Bethesda)">
        <title>Whole genome assembly and annotation of the endangered Caribbean coral Acropora cervicornis.</title>
        <authorList>
            <person name="Selwyn J.D."/>
            <person name="Vollmer S.V."/>
        </authorList>
    </citation>
    <scope>NUCLEOTIDE SEQUENCE</scope>
    <source>
        <strain evidence="4">K2</strain>
    </source>
</reference>
<evidence type="ECO:0000256" key="2">
    <source>
        <dbReference type="SAM" id="SignalP"/>
    </source>
</evidence>
<dbReference type="Proteomes" id="UP001249851">
    <property type="component" value="Unassembled WGS sequence"/>
</dbReference>
<keyword evidence="5" id="KW-1185">Reference proteome</keyword>
<dbReference type="EMBL" id="JARQWQ010000002">
    <property type="protein sequence ID" value="KAK2573386.1"/>
    <property type="molecule type" value="Genomic_DNA"/>
</dbReference>
<evidence type="ECO:0000313" key="5">
    <source>
        <dbReference type="Proteomes" id="UP001249851"/>
    </source>
</evidence>
<sequence>MPSSTALLAGLVLSIVTTELVALPTHRDTKKADLHHRMTKREIAKYFGANSHAEADENGEFVTHVLHKRSRSKRTTGDQSFLFYSVNAFGLLLHLNVTKAQPILAPGTMVETIHENGSTTNKGAPKNTFYTGHVVSKPGSIAAISNNNGLTGMINLMNQALFIHPLPSHLAQDYGSASGVQPHLIYKRSLKDVLGQACNIDTEGTCRRTVQCWVLYSLR</sequence>
<dbReference type="InterPro" id="IPR002870">
    <property type="entry name" value="Peptidase_M12B_N"/>
</dbReference>
<dbReference type="GO" id="GO:0008237">
    <property type="term" value="F:metallopeptidase activity"/>
    <property type="evidence" value="ECO:0007669"/>
    <property type="project" value="UniProtKB-KW"/>
</dbReference>
<feature type="signal peptide" evidence="2">
    <location>
        <begin position="1"/>
        <end position="22"/>
    </location>
</feature>
<dbReference type="Pfam" id="PF01562">
    <property type="entry name" value="Pep_M12B_propep"/>
    <property type="match status" value="1"/>
</dbReference>
<evidence type="ECO:0000256" key="1">
    <source>
        <dbReference type="ARBA" id="ARBA00023157"/>
    </source>
</evidence>
<gene>
    <name evidence="4" type="ORF">P5673_001036</name>
</gene>
<keyword evidence="4" id="KW-0645">Protease</keyword>
<proteinExistence type="predicted"/>
<name>A0AAD9R5G9_ACRCE</name>
<evidence type="ECO:0000313" key="4">
    <source>
        <dbReference type="EMBL" id="KAK2573386.1"/>
    </source>
</evidence>
<dbReference type="AlphaFoldDB" id="A0AAD9R5G9"/>
<feature type="domain" description="Peptidase M12B propeptide" evidence="3">
    <location>
        <begin position="54"/>
        <end position="134"/>
    </location>
</feature>
<keyword evidence="4" id="KW-0482">Metalloprotease</keyword>